<dbReference type="HOGENOM" id="CLU_681535_0_0_1"/>
<dbReference type="STRING" id="1213859.L2G576"/>
<dbReference type="AlphaFoldDB" id="L2G576"/>
<dbReference type="Pfam" id="PF25053">
    <property type="entry name" value="DUF7791"/>
    <property type="match status" value="1"/>
</dbReference>
<evidence type="ECO:0000259" key="2">
    <source>
        <dbReference type="Pfam" id="PF24883"/>
    </source>
</evidence>
<evidence type="ECO:0000313" key="4">
    <source>
        <dbReference type="EMBL" id="ELA33757.1"/>
    </source>
</evidence>
<feature type="domain" description="DUF7791" evidence="3">
    <location>
        <begin position="303"/>
        <end position="368"/>
    </location>
</feature>
<dbReference type="EMBL" id="KB020645">
    <property type="protein sequence ID" value="ELA33757.1"/>
    <property type="molecule type" value="Genomic_DNA"/>
</dbReference>
<dbReference type="InterPro" id="IPR056693">
    <property type="entry name" value="DUF7791"/>
</dbReference>
<organism evidence="4">
    <name type="scientific">Colletotrichum fructicola (strain Nara gc5)</name>
    <name type="common">Anthracnose fungus</name>
    <name type="synonym">Colletotrichum gloeosporioides (strain Nara gc5)</name>
    <dbReference type="NCBI Taxonomy" id="1213859"/>
    <lineage>
        <taxon>Eukaryota</taxon>
        <taxon>Fungi</taxon>
        <taxon>Dikarya</taxon>
        <taxon>Ascomycota</taxon>
        <taxon>Pezizomycotina</taxon>
        <taxon>Sordariomycetes</taxon>
        <taxon>Hypocreomycetidae</taxon>
        <taxon>Glomerellales</taxon>
        <taxon>Glomerellaceae</taxon>
        <taxon>Colletotrichum</taxon>
        <taxon>Colletotrichum gloeosporioides species complex</taxon>
    </lineage>
</organism>
<proteinExistence type="predicted"/>
<dbReference type="InterPro" id="IPR056884">
    <property type="entry name" value="NPHP3-like_N"/>
</dbReference>
<dbReference type="PANTHER" id="PTHR10039:SF5">
    <property type="entry name" value="NACHT DOMAIN-CONTAINING PROTEIN"/>
    <property type="match status" value="1"/>
</dbReference>
<keyword evidence="1" id="KW-0677">Repeat</keyword>
<sequence>MKYIFDHSHTRKLLKEWAGKKRLVTAKHFFWRTGNKLQRSIVGLLRTLLFEILRAQPDFTVHVLESLEITTASPLEEETGWTRTQLEGALTSILRHGGHEMNTKFCFFIDGLDEFEESDEIGENQGQLLLTLKEFCDSEHIKFCVSSRPTNMLWNAFLDDSGHRLQLENLTRTDIEKYVRIEFDSHRSISLHGGLSQELATEVVNRAEGVFLWVILVVRSLTKGHLDGENSSMLKKRLKRFPQDLKHVFGHMMNAIDSERLPETALFFWLATSIDQGELAVIYSAVDDILDHGNVAEFLKIQQNIMSEDDVNKRMIQLRNNLDLRTKGLLEIHSEDHPNDPFSGHTVNYHHRTVRDYLFDNGIAGSMTETDPAFASGRKPRIGVLALLDYPFPRQGSRTPIGQY</sequence>
<evidence type="ECO:0008006" key="5">
    <source>
        <dbReference type="Google" id="ProtNLM"/>
    </source>
</evidence>
<dbReference type="SUPFAM" id="SSF52540">
    <property type="entry name" value="P-loop containing nucleoside triphosphate hydrolases"/>
    <property type="match status" value="1"/>
</dbReference>
<protein>
    <recommendedName>
        <fullName evidence="5">NACHT domain-containing protein</fullName>
    </recommendedName>
</protein>
<feature type="domain" description="Nephrocystin 3-like N-terminal" evidence="2">
    <location>
        <begin position="25"/>
        <end position="148"/>
    </location>
</feature>
<evidence type="ECO:0000259" key="3">
    <source>
        <dbReference type="Pfam" id="PF25053"/>
    </source>
</evidence>
<dbReference type="Pfam" id="PF24883">
    <property type="entry name" value="NPHP3_N"/>
    <property type="match status" value="1"/>
</dbReference>
<dbReference type="InterPro" id="IPR027417">
    <property type="entry name" value="P-loop_NTPase"/>
</dbReference>
<accession>L2G576</accession>
<evidence type="ECO:0000256" key="1">
    <source>
        <dbReference type="ARBA" id="ARBA00022737"/>
    </source>
</evidence>
<dbReference type="PANTHER" id="PTHR10039">
    <property type="entry name" value="AMELOGENIN"/>
    <property type="match status" value="1"/>
</dbReference>
<reference evidence="4" key="1">
    <citation type="submission" date="2012-08" db="EMBL/GenBank/DDBJ databases">
        <title>Genome analysis of Colletotrichum orbiculare and Colletotrichum fructicola.</title>
        <authorList>
            <person name="Gan P.H.P."/>
            <person name="Ikeda K."/>
            <person name="Irieda H."/>
            <person name="Narusaka M."/>
            <person name="O'Connell R.J."/>
            <person name="Narusaka Y."/>
            <person name="Takano Y."/>
            <person name="Kubo Y."/>
            <person name="Shirasu K."/>
        </authorList>
    </citation>
    <scope>NUCLEOTIDE SEQUENCE</scope>
    <source>
        <strain evidence="4">Nara gc5</strain>
    </source>
</reference>
<name>L2G576_COLFN</name>
<gene>
    <name evidence="4" type="ORF">CGGC5_6374</name>
</gene>